<dbReference type="EMBL" id="BFEA01000638">
    <property type="protein sequence ID" value="GBG87892.1"/>
    <property type="molecule type" value="Genomic_DNA"/>
</dbReference>
<dbReference type="AlphaFoldDB" id="A0A388M068"/>
<accession>A0A388M068</accession>
<organism evidence="2 3">
    <name type="scientific">Chara braunii</name>
    <name type="common">Braun's stonewort</name>
    <dbReference type="NCBI Taxonomy" id="69332"/>
    <lineage>
        <taxon>Eukaryota</taxon>
        <taxon>Viridiplantae</taxon>
        <taxon>Streptophyta</taxon>
        <taxon>Charophyceae</taxon>
        <taxon>Charales</taxon>
        <taxon>Characeae</taxon>
        <taxon>Chara</taxon>
    </lineage>
</organism>
<dbReference type="Proteomes" id="UP000265515">
    <property type="component" value="Unassembled WGS sequence"/>
</dbReference>
<dbReference type="STRING" id="69332.A0A388M068"/>
<feature type="region of interest" description="Disordered" evidence="1">
    <location>
        <begin position="1"/>
        <end position="52"/>
    </location>
</feature>
<keyword evidence="3" id="KW-1185">Reference proteome</keyword>
<protein>
    <submittedName>
        <fullName evidence="2">Uncharacterized protein</fullName>
    </submittedName>
</protein>
<name>A0A388M068_CHABU</name>
<sequence>MILREIWNERREERERRREEEDRRAREEQARLAREEEERRLEQEEKREAEREARLARIIREQMEELEAKKKGDAAGIARSNWDKVDPTTKDGDNSKGGERESDNKKQNQGTLAEGSGNPPRQEAGRPRVETTATPLDAGLIRMDIDSVRRAQEAQAVMFQEMLTCLQAIREQGASAAANPPPVHPPIPPVMALAPHPSQNPPPNPPPPTPLAPPPPPPPPPPATAPATPSSHPPPPPSSPPPPPSVSSPNLRNAATAPGPARAQSVNMETPLGGDFSARLAGMFASVAHNTRRRSSRITINEGVGSQELDFDRINKGNKAAVAGPGKEGRWKYVEDLTEVLFNKTKHELEELCKKDKIKYVNKKLTSAVLARLRGIDAYGEEDGEDESEEEIQEENPS</sequence>
<evidence type="ECO:0000313" key="2">
    <source>
        <dbReference type="EMBL" id="GBG87892.1"/>
    </source>
</evidence>
<feature type="compositionally biased region" description="Basic and acidic residues" evidence="1">
    <location>
        <begin position="81"/>
        <end position="106"/>
    </location>
</feature>
<dbReference type="PRINTS" id="PR01217">
    <property type="entry name" value="PRICHEXTENSN"/>
</dbReference>
<feature type="compositionally biased region" description="Pro residues" evidence="1">
    <location>
        <begin position="198"/>
        <end position="224"/>
    </location>
</feature>
<proteinExistence type="predicted"/>
<dbReference type="Gramene" id="GBG87892">
    <property type="protein sequence ID" value="GBG87892"/>
    <property type="gene ID" value="CBR_g46192"/>
</dbReference>
<reference evidence="2 3" key="1">
    <citation type="journal article" date="2018" name="Cell">
        <title>The Chara Genome: Secondary Complexity and Implications for Plant Terrestrialization.</title>
        <authorList>
            <person name="Nishiyama T."/>
            <person name="Sakayama H."/>
            <person name="Vries J.D."/>
            <person name="Buschmann H."/>
            <person name="Saint-Marcoux D."/>
            <person name="Ullrich K.K."/>
            <person name="Haas F.B."/>
            <person name="Vanderstraeten L."/>
            <person name="Becker D."/>
            <person name="Lang D."/>
            <person name="Vosolsobe S."/>
            <person name="Rombauts S."/>
            <person name="Wilhelmsson P.K.I."/>
            <person name="Janitza P."/>
            <person name="Kern R."/>
            <person name="Heyl A."/>
            <person name="Rumpler F."/>
            <person name="Villalobos L.I.A.C."/>
            <person name="Clay J.M."/>
            <person name="Skokan R."/>
            <person name="Toyoda A."/>
            <person name="Suzuki Y."/>
            <person name="Kagoshima H."/>
            <person name="Schijlen E."/>
            <person name="Tajeshwar N."/>
            <person name="Catarino B."/>
            <person name="Hetherington A.J."/>
            <person name="Saltykova A."/>
            <person name="Bonnot C."/>
            <person name="Breuninger H."/>
            <person name="Symeonidi A."/>
            <person name="Radhakrishnan G.V."/>
            <person name="Van Nieuwerburgh F."/>
            <person name="Deforce D."/>
            <person name="Chang C."/>
            <person name="Karol K.G."/>
            <person name="Hedrich R."/>
            <person name="Ulvskov P."/>
            <person name="Glockner G."/>
            <person name="Delwiche C.F."/>
            <person name="Petrasek J."/>
            <person name="Van de Peer Y."/>
            <person name="Friml J."/>
            <person name="Beilby M."/>
            <person name="Dolan L."/>
            <person name="Kohara Y."/>
            <person name="Sugano S."/>
            <person name="Fujiyama A."/>
            <person name="Delaux P.-M."/>
            <person name="Quint M."/>
            <person name="TheiBen G."/>
            <person name="Hagemann M."/>
            <person name="Harholt J."/>
            <person name="Dunand C."/>
            <person name="Zachgo S."/>
            <person name="Langdale J."/>
            <person name="Maumus F."/>
            <person name="Straeten D.V.D."/>
            <person name="Gould S.B."/>
            <person name="Rensing S.A."/>
        </authorList>
    </citation>
    <scope>NUCLEOTIDE SEQUENCE [LARGE SCALE GENOMIC DNA]</scope>
    <source>
        <strain evidence="2 3">S276</strain>
    </source>
</reference>
<feature type="compositionally biased region" description="Pro residues" evidence="1">
    <location>
        <begin position="231"/>
        <end position="246"/>
    </location>
</feature>
<dbReference type="PANTHER" id="PTHR45733:SF8">
    <property type="entry name" value="FORMIN-J"/>
    <property type="match status" value="1"/>
</dbReference>
<evidence type="ECO:0000256" key="1">
    <source>
        <dbReference type="SAM" id="MobiDB-lite"/>
    </source>
</evidence>
<dbReference type="PANTHER" id="PTHR45733">
    <property type="entry name" value="FORMIN-J"/>
    <property type="match status" value="1"/>
</dbReference>
<feature type="compositionally biased region" description="Pro residues" evidence="1">
    <location>
        <begin position="179"/>
        <end position="189"/>
    </location>
</feature>
<dbReference type="InterPro" id="IPR051144">
    <property type="entry name" value="Formin_homology_domain"/>
</dbReference>
<feature type="region of interest" description="Disordered" evidence="1">
    <location>
        <begin position="65"/>
        <end position="142"/>
    </location>
</feature>
<evidence type="ECO:0000313" key="3">
    <source>
        <dbReference type="Proteomes" id="UP000265515"/>
    </source>
</evidence>
<comment type="caution">
    <text evidence="2">The sequence shown here is derived from an EMBL/GenBank/DDBJ whole genome shotgun (WGS) entry which is preliminary data.</text>
</comment>
<gene>
    <name evidence="2" type="ORF">CBR_g46192</name>
</gene>
<feature type="region of interest" description="Disordered" evidence="1">
    <location>
        <begin position="173"/>
        <end position="274"/>
    </location>
</feature>
<dbReference type="OMA" id="SARRMWW"/>